<feature type="compositionally biased region" description="Basic residues" evidence="1">
    <location>
        <begin position="11"/>
        <end position="28"/>
    </location>
</feature>
<dbReference type="RefSeq" id="WP_188650513.1">
    <property type="nucleotide sequence ID" value="NZ_BMIN01000001.1"/>
</dbReference>
<evidence type="ECO:0000256" key="1">
    <source>
        <dbReference type="SAM" id="MobiDB-lite"/>
    </source>
</evidence>
<reference evidence="3" key="1">
    <citation type="journal article" date="2019" name="Int. J. Syst. Evol. Microbiol.">
        <title>The Global Catalogue of Microorganisms (GCM) 10K type strain sequencing project: providing services to taxonomists for standard genome sequencing and annotation.</title>
        <authorList>
            <consortium name="The Broad Institute Genomics Platform"/>
            <consortium name="The Broad Institute Genome Sequencing Center for Infectious Disease"/>
            <person name="Wu L."/>
            <person name="Ma J."/>
        </authorList>
    </citation>
    <scope>NUCLEOTIDE SEQUENCE [LARGE SCALE GENOMIC DNA]</scope>
    <source>
        <strain evidence="3">CGMCC 1.15353</strain>
    </source>
</reference>
<protein>
    <recommendedName>
        <fullName evidence="4">Phage protein</fullName>
    </recommendedName>
</protein>
<proteinExistence type="predicted"/>
<feature type="compositionally biased region" description="Low complexity" evidence="1">
    <location>
        <begin position="1"/>
        <end position="10"/>
    </location>
</feature>
<dbReference type="Proteomes" id="UP000642571">
    <property type="component" value="Unassembled WGS sequence"/>
</dbReference>
<evidence type="ECO:0000313" key="3">
    <source>
        <dbReference type="Proteomes" id="UP000642571"/>
    </source>
</evidence>
<name>A0ABQ1PIH7_9BACI</name>
<accession>A0ABQ1PIH7</accession>
<sequence length="61" mass="7218">MSEQLNQQLKLFKKKHGIKTHSPKRNKMRKTEEFSENDIESLMGMNHPIYKRGRGGAYKQN</sequence>
<evidence type="ECO:0008006" key="4">
    <source>
        <dbReference type="Google" id="ProtNLM"/>
    </source>
</evidence>
<organism evidence="2 3">
    <name type="scientific">Pontibacillus salipaludis</name>
    <dbReference type="NCBI Taxonomy" id="1697394"/>
    <lineage>
        <taxon>Bacteria</taxon>
        <taxon>Bacillati</taxon>
        <taxon>Bacillota</taxon>
        <taxon>Bacilli</taxon>
        <taxon>Bacillales</taxon>
        <taxon>Bacillaceae</taxon>
        <taxon>Pontibacillus</taxon>
    </lineage>
</organism>
<keyword evidence="3" id="KW-1185">Reference proteome</keyword>
<gene>
    <name evidence="2" type="ORF">GCM10011389_01130</name>
</gene>
<dbReference type="EMBL" id="BMIN01000001">
    <property type="protein sequence ID" value="GGC97771.1"/>
    <property type="molecule type" value="Genomic_DNA"/>
</dbReference>
<evidence type="ECO:0000313" key="2">
    <source>
        <dbReference type="EMBL" id="GGC97771.1"/>
    </source>
</evidence>
<feature type="region of interest" description="Disordered" evidence="1">
    <location>
        <begin position="1"/>
        <end position="35"/>
    </location>
</feature>
<comment type="caution">
    <text evidence="2">The sequence shown here is derived from an EMBL/GenBank/DDBJ whole genome shotgun (WGS) entry which is preliminary data.</text>
</comment>